<dbReference type="CDD" id="cd12107">
    <property type="entry name" value="Hemerythrin"/>
    <property type="match status" value="1"/>
</dbReference>
<feature type="domain" description="Hemerythrin-like" evidence="4">
    <location>
        <begin position="16"/>
        <end position="119"/>
    </location>
</feature>
<dbReference type="PANTHER" id="PTHR37164">
    <property type="entry name" value="BACTERIOHEMERYTHRIN"/>
    <property type="match status" value="1"/>
</dbReference>
<dbReference type="NCBIfam" id="TIGR02481">
    <property type="entry name" value="hemeryth_dom"/>
    <property type="match status" value="1"/>
</dbReference>
<dbReference type="GO" id="GO:0046872">
    <property type="term" value="F:metal ion binding"/>
    <property type="evidence" value="ECO:0007669"/>
    <property type="project" value="UniProtKB-KW"/>
</dbReference>
<dbReference type="Proteomes" id="UP000255265">
    <property type="component" value="Unassembled WGS sequence"/>
</dbReference>
<evidence type="ECO:0000313" key="6">
    <source>
        <dbReference type="Proteomes" id="UP000255265"/>
    </source>
</evidence>
<dbReference type="Pfam" id="PF01814">
    <property type="entry name" value="Hemerythrin"/>
    <property type="match status" value="1"/>
</dbReference>
<evidence type="ECO:0000256" key="2">
    <source>
        <dbReference type="ARBA" id="ARBA00022723"/>
    </source>
</evidence>
<name>A0A370FQ03_9BURK</name>
<sequence length="167" mass="18036">MATLQWSEALVLDAPVMDRTHEEFVLLLADVEQAPDEQLLACWSGLIDHTDAHFSREDQWMQSTGFSSANCHSVQHKVVLQAMRDGLAAGQRGDLALVREMARQLGAWFVLHAQTMDAGLALHLRSVGFDMETGEIGRPHALPAQPMTGCGSAACSPAVEEATATVA</sequence>
<dbReference type="OrthoDB" id="5296936at2"/>
<comment type="caution">
    <text evidence="5">The sequence shown here is derived from an EMBL/GenBank/DDBJ whole genome shotgun (WGS) entry which is preliminary data.</text>
</comment>
<gene>
    <name evidence="5" type="ORF">DFR41_101707</name>
</gene>
<dbReference type="PANTHER" id="PTHR37164:SF1">
    <property type="entry name" value="BACTERIOHEMERYTHRIN"/>
    <property type="match status" value="1"/>
</dbReference>
<dbReference type="SUPFAM" id="SSF47188">
    <property type="entry name" value="Hemerythrin-like"/>
    <property type="match status" value="1"/>
</dbReference>
<evidence type="ECO:0000256" key="3">
    <source>
        <dbReference type="ARBA" id="ARBA00023004"/>
    </source>
</evidence>
<dbReference type="InterPro" id="IPR035938">
    <property type="entry name" value="Hemerythrin-like_sf"/>
</dbReference>
<evidence type="ECO:0000259" key="4">
    <source>
        <dbReference type="Pfam" id="PF01814"/>
    </source>
</evidence>
<protein>
    <submittedName>
        <fullName evidence="5">Hemerythrin-like metal-binding protein</fullName>
    </submittedName>
</protein>
<keyword evidence="6" id="KW-1185">Reference proteome</keyword>
<dbReference type="RefSeq" id="WP_114801699.1">
    <property type="nucleotide sequence ID" value="NZ_QQAV01000001.1"/>
</dbReference>
<dbReference type="InterPro" id="IPR050669">
    <property type="entry name" value="Hemerythrin"/>
</dbReference>
<comment type="similarity">
    <text evidence="1">Belongs to the hemerythrin family.</text>
</comment>
<keyword evidence="2" id="KW-0479">Metal-binding</keyword>
<dbReference type="Gene3D" id="1.20.120.50">
    <property type="entry name" value="Hemerythrin-like"/>
    <property type="match status" value="1"/>
</dbReference>
<proteinExistence type="inferred from homology"/>
<evidence type="ECO:0000313" key="5">
    <source>
        <dbReference type="EMBL" id="RDI28951.1"/>
    </source>
</evidence>
<dbReference type="InterPro" id="IPR012312">
    <property type="entry name" value="Hemerythrin-like"/>
</dbReference>
<dbReference type="InterPro" id="IPR012827">
    <property type="entry name" value="Hemerythrin_metal-bd"/>
</dbReference>
<accession>A0A370FQ03</accession>
<keyword evidence="3" id="KW-0408">Iron</keyword>
<organism evidence="5 6">
    <name type="scientific">Pseudacidovorax intermedius</name>
    <dbReference type="NCBI Taxonomy" id="433924"/>
    <lineage>
        <taxon>Bacteria</taxon>
        <taxon>Pseudomonadati</taxon>
        <taxon>Pseudomonadota</taxon>
        <taxon>Betaproteobacteria</taxon>
        <taxon>Burkholderiales</taxon>
        <taxon>Comamonadaceae</taxon>
        <taxon>Pseudacidovorax</taxon>
    </lineage>
</organism>
<reference evidence="5 6" key="1">
    <citation type="submission" date="2018-07" db="EMBL/GenBank/DDBJ databases">
        <title>Genomic Encyclopedia of Type Strains, Phase IV (KMG-IV): sequencing the most valuable type-strain genomes for metagenomic binning, comparative biology and taxonomic classification.</title>
        <authorList>
            <person name="Goeker M."/>
        </authorList>
    </citation>
    <scope>NUCLEOTIDE SEQUENCE [LARGE SCALE GENOMIC DNA]</scope>
    <source>
        <strain evidence="5 6">DSM 21352</strain>
    </source>
</reference>
<evidence type="ECO:0000256" key="1">
    <source>
        <dbReference type="ARBA" id="ARBA00010587"/>
    </source>
</evidence>
<dbReference type="EMBL" id="QQAV01000001">
    <property type="protein sequence ID" value="RDI28951.1"/>
    <property type="molecule type" value="Genomic_DNA"/>
</dbReference>
<dbReference type="AlphaFoldDB" id="A0A370FQ03"/>